<keyword evidence="2" id="KW-0489">Methyltransferase</keyword>
<dbReference type="Proteomes" id="UP000250235">
    <property type="component" value="Unassembled WGS sequence"/>
</dbReference>
<protein>
    <submittedName>
        <fullName evidence="2">Trans-resveratrol di-O-methyltransferase</fullName>
    </submittedName>
</protein>
<name>A0A2Z7D4B5_9LAMI</name>
<accession>A0A2Z7D4B5</accession>
<reference evidence="2 3" key="1">
    <citation type="journal article" date="2015" name="Proc. Natl. Acad. Sci. U.S.A.">
        <title>The resurrection genome of Boea hygrometrica: A blueprint for survival of dehydration.</title>
        <authorList>
            <person name="Xiao L."/>
            <person name="Yang G."/>
            <person name="Zhang L."/>
            <person name="Yang X."/>
            <person name="Zhao S."/>
            <person name="Ji Z."/>
            <person name="Zhou Q."/>
            <person name="Hu M."/>
            <person name="Wang Y."/>
            <person name="Chen M."/>
            <person name="Xu Y."/>
            <person name="Jin H."/>
            <person name="Xiao X."/>
            <person name="Hu G."/>
            <person name="Bao F."/>
            <person name="Hu Y."/>
            <person name="Wan P."/>
            <person name="Li L."/>
            <person name="Deng X."/>
            <person name="Kuang T."/>
            <person name="Xiang C."/>
            <person name="Zhu J.K."/>
            <person name="Oliver M.J."/>
            <person name="He Y."/>
        </authorList>
    </citation>
    <scope>NUCLEOTIDE SEQUENCE [LARGE SCALE GENOMIC DNA]</scope>
    <source>
        <strain evidence="3">cv. XS01</strain>
    </source>
</reference>
<gene>
    <name evidence="2" type="ORF">F511_10122</name>
</gene>
<evidence type="ECO:0000313" key="2">
    <source>
        <dbReference type="EMBL" id="KZV53990.1"/>
    </source>
</evidence>
<dbReference type="EMBL" id="KQ989700">
    <property type="protein sequence ID" value="KZV53990.1"/>
    <property type="molecule type" value="Genomic_DNA"/>
</dbReference>
<dbReference type="AlphaFoldDB" id="A0A2Z7D4B5"/>
<keyword evidence="3" id="KW-1185">Reference proteome</keyword>
<dbReference type="GO" id="GO:0008168">
    <property type="term" value="F:methyltransferase activity"/>
    <property type="evidence" value="ECO:0007669"/>
    <property type="project" value="UniProtKB-KW"/>
</dbReference>
<dbReference type="GO" id="GO:0032259">
    <property type="term" value="P:methylation"/>
    <property type="evidence" value="ECO:0007669"/>
    <property type="project" value="UniProtKB-KW"/>
</dbReference>
<proteinExistence type="predicted"/>
<evidence type="ECO:0000313" key="3">
    <source>
        <dbReference type="Proteomes" id="UP000250235"/>
    </source>
</evidence>
<sequence>MPALYQISPTSANQNDTVLAYPNDSVSNIELLVQLRERVIDEVDRFFNSFSLKNLANLMIEDIYEKEGQVLSWAETDSTRMDLQRKMNILLLHIRDLEKKVNARFDEHDRAYRALLTNILKDMHDHKTARSLDVVKSQQRISTQVVAAAFDTVDVRKEVKELNAKVTDLDGHVATIRSELLDFRAKEEENHLNLSTQLGFLVDCIRRGDAKKGEGGSSRPQPPPDDQNRQSGGSGNRADVPRKYGGGTVSRESGSRGISGSGESWSRGDISGSSKRRRSSGGESPIRGITYGPYLPSKRSAPYWLYGERDF</sequence>
<keyword evidence="2" id="KW-0808">Transferase</keyword>
<feature type="region of interest" description="Disordered" evidence="1">
    <location>
        <begin position="210"/>
        <end position="300"/>
    </location>
</feature>
<evidence type="ECO:0000256" key="1">
    <source>
        <dbReference type="SAM" id="MobiDB-lite"/>
    </source>
</evidence>
<organism evidence="2 3">
    <name type="scientific">Dorcoceras hygrometricum</name>
    <dbReference type="NCBI Taxonomy" id="472368"/>
    <lineage>
        <taxon>Eukaryota</taxon>
        <taxon>Viridiplantae</taxon>
        <taxon>Streptophyta</taxon>
        <taxon>Embryophyta</taxon>
        <taxon>Tracheophyta</taxon>
        <taxon>Spermatophyta</taxon>
        <taxon>Magnoliopsida</taxon>
        <taxon>eudicotyledons</taxon>
        <taxon>Gunneridae</taxon>
        <taxon>Pentapetalae</taxon>
        <taxon>asterids</taxon>
        <taxon>lamiids</taxon>
        <taxon>Lamiales</taxon>
        <taxon>Gesneriaceae</taxon>
        <taxon>Didymocarpoideae</taxon>
        <taxon>Trichosporeae</taxon>
        <taxon>Loxocarpinae</taxon>
        <taxon>Dorcoceras</taxon>
    </lineage>
</organism>
<feature type="compositionally biased region" description="Low complexity" evidence="1">
    <location>
        <begin position="250"/>
        <end position="273"/>
    </location>
</feature>